<keyword evidence="1" id="KW-1133">Transmembrane helix</keyword>
<sequence>MNFSVETIFGTYSGSINLQNDIVEVIDVYSQKSMQLTIAHFEGPNPSQDLVDGFGVGARGIHIEVCKLIESIEKQKDGKFGFIQSFLNSDIIRRLNSFFAEHQFLMFFLTVVGLVLGFIGLM</sequence>
<dbReference type="EMBL" id="QRHA01000003">
    <property type="protein sequence ID" value="RDV27579.1"/>
    <property type="molecule type" value="Genomic_DNA"/>
</dbReference>
<dbReference type="AlphaFoldDB" id="A0A3D8MC60"/>
<gene>
    <name evidence="2" type="ORF">DXV75_06020</name>
</gene>
<keyword evidence="1" id="KW-0812">Transmembrane</keyword>
<keyword evidence="1" id="KW-0472">Membrane</keyword>
<reference evidence="3" key="1">
    <citation type="submission" date="2018-08" db="EMBL/GenBank/DDBJ databases">
        <authorList>
            <person name="Zhang J."/>
            <person name="Du Z.-J."/>
        </authorList>
    </citation>
    <scope>NUCLEOTIDE SEQUENCE [LARGE SCALE GENOMIC DNA]</scope>
    <source>
        <strain evidence="3">KCTC 52655</strain>
    </source>
</reference>
<protein>
    <submittedName>
        <fullName evidence="2">Uncharacterized protein</fullName>
    </submittedName>
</protein>
<organism evidence="2 3">
    <name type="scientific">Alteromonas aestuariivivens</name>
    <dbReference type="NCBI Taxonomy" id="1938339"/>
    <lineage>
        <taxon>Bacteria</taxon>
        <taxon>Pseudomonadati</taxon>
        <taxon>Pseudomonadota</taxon>
        <taxon>Gammaproteobacteria</taxon>
        <taxon>Alteromonadales</taxon>
        <taxon>Alteromonadaceae</taxon>
        <taxon>Alteromonas/Salinimonas group</taxon>
        <taxon>Alteromonas</taxon>
    </lineage>
</organism>
<evidence type="ECO:0000313" key="2">
    <source>
        <dbReference type="EMBL" id="RDV27579.1"/>
    </source>
</evidence>
<dbReference type="Proteomes" id="UP000256561">
    <property type="component" value="Unassembled WGS sequence"/>
</dbReference>
<evidence type="ECO:0000313" key="3">
    <source>
        <dbReference type="Proteomes" id="UP000256561"/>
    </source>
</evidence>
<dbReference type="RefSeq" id="WP_115592478.1">
    <property type="nucleotide sequence ID" value="NZ_QRHA01000003.1"/>
</dbReference>
<proteinExistence type="predicted"/>
<name>A0A3D8MC60_9ALTE</name>
<keyword evidence="3" id="KW-1185">Reference proteome</keyword>
<comment type="caution">
    <text evidence="2">The sequence shown here is derived from an EMBL/GenBank/DDBJ whole genome shotgun (WGS) entry which is preliminary data.</text>
</comment>
<evidence type="ECO:0000256" key="1">
    <source>
        <dbReference type="SAM" id="Phobius"/>
    </source>
</evidence>
<accession>A0A3D8MC60</accession>
<feature type="transmembrane region" description="Helical" evidence="1">
    <location>
        <begin position="104"/>
        <end position="121"/>
    </location>
</feature>